<accession>A0A0G0EKR4</accession>
<name>A0A0G0EKR4_9BACT</name>
<dbReference type="Proteomes" id="UP000034344">
    <property type="component" value="Unassembled WGS sequence"/>
</dbReference>
<proteinExistence type="predicted"/>
<dbReference type="EMBL" id="LBRS01000005">
    <property type="protein sequence ID" value="KKQ01665.1"/>
    <property type="molecule type" value="Genomic_DNA"/>
</dbReference>
<gene>
    <name evidence="1" type="ORF">US11_C0005G0021</name>
</gene>
<evidence type="ECO:0000313" key="1">
    <source>
        <dbReference type="EMBL" id="KKQ01665.1"/>
    </source>
</evidence>
<comment type="caution">
    <text evidence="1">The sequence shown here is derived from an EMBL/GenBank/DDBJ whole genome shotgun (WGS) entry which is preliminary data.</text>
</comment>
<protein>
    <submittedName>
        <fullName evidence="1">Uncharacterized protein</fullName>
    </submittedName>
</protein>
<reference evidence="1 2" key="1">
    <citation type="journal article" date="2015" name="Nature">
        <title>rRNA introns, odd ribosomes, and small enigmatic genomes across a large radiation of phyla.</title>
        <authorList>
            <person name="Brown C.T."/>
            <person name="Hug L.A."/>
            <person name="Thomas B.C."/>
            <person name="Sharon I."/>
            <person name="Castelle C.J."/>
            <person name="Singh A."/>
            <person name="Wilkins M.J."/>
            <person name="Williams K.H."/>
            <person name="Banfield J.F."/>
        </authorList>
    </citation>
    <scope>NUCLEOTIDE SEQUENCE [LARGE SCALE GENOMIC DNA]</scope>
</reference>
<sequence length="171" mass="19266">MKNKSYVLLFLLILILIFIIGVRYGQKVEKTNKAINYLLSITPTQPVTVVPAKPLEFQNYTNKTCGISFLYPNSLTVQESSNSAVFSASNNEEQIKLSCDEKTQIKTIIADEDIATATAVFKNMKITVKNTNNSGVYIFKIVNPKNLKNIYVAVKKSLYPLFEKSLEFIIL</sequence>
<evidence type="ECO:0000313" key="2">
    <source>
        <dbReference type="Proteomes" id="UP000034344"/>
    </source>
</evidence>
<dbReference type="AlphaFoldDB" id="A0A0G0EKR4"/>
<organism evidence="1 2">
    <name type="scientific">Candidatus Roizmanbacteria bacterium GW2011_GWA2_36_23</name>
    <dbReference type="NCBI Taxonomy" id="1618480"/>
    <lineage>
        <taxon>Bacteria</taxon>
        <taxon>Candidatus Roizmaniibacteriota</taxon>
    </lineage>
</organism>